<name>A0A1X6NDW2_9APHY</name>
<evidence type="ECO:0000256" key="1">
    <source>
        <dbReference type="SAM" id="MobiDB-lite"/>
    </source>
</evidence>
<dbReference type="STRING" id="670580.A0A1X6NDW2"/>
<feature type="region of interest" description="Disordered" evidence="1">
    <location>
        <begin position="131"/>
        <end position="220"/>
    </location>
</feature>
<feature type="compositionally biased region" description="Acidic residues" evidence="1">
    <location>
        <begin position="90"/>
        <end position="103"/>
    </location>
</feature>
<proteinExistence type="predicted"/>
<feature type="compositionally biased region" description="Acidic residues" evidence="1">
    <location>
        <begin position="132"/>
        <end position="147"/>
    </location>
</feature>
<dbReference type="AlphaFoldDB" id="A0A1X6NDW2"/>
<reference evidence="2 3" key="1">
    <citation type="submission" date="2017-04" db="EMBL/GenBank/DDBJ databases">
        <title>Genome Sequence of the Model Brown-Rot Fungus Postia placenta SB12.</title>
        <authorList>
            <consortium name="DOE Joint Genome Institute"/>
            <person name="Gaskell J."/>
            <person name="Kersten P."/>
            <person name="Larrondo L.F."/>
            <person name="Canessa P."/>
            <person name="Martinez D."/>
            <person name="Hibbett D."/>
            <person name="Schmoll M."/>
            <person name="Kubicek C.P."/>
            <person name="Martinez A.T."/>
            <person name="Yadav J."/>
            <person name="Master E."/>
            <person name="Magnuson J.K."/>
            <person name="James T."/>
            <person name="Yaver D."/>
            <person name="Berka R."/>
            <person name="Labutti K."/>
            <person name="Lipzen A."/>
            <person name="Aerts A."/>
            <person name="Barry K."/>
            <person name="Henrissat B."/>
            <person name="Blanchette R."/>
            <person name="Grigoriev I."/>
            <person name="Cullen D."/>
        </authorList>
    </citation>
    <scope>NUCLEOTIDE SEQUENCE [LARGE SCALE GENOMIC DNA]</scope>
    <source>
        <strain evidence="2 3">MAD-698-R-SB12</strain>
    </source>
</reference>
<feature type="region of interest" description="Disordered" evidence="1">
    <location>
        <begin position="1"/>
        <end position="104"/>
    </location>
</feature>
<feature type="compositionally biased region" description="Polar residues" evidence="1">
    <location>
        <begin position="182"/>
        <end position="192"/>
    </location>
</feature>
<dbReference type="GeneID" id="36329162"/>
<dbReference type="EMBL" id="KZ110592">
    <property type="protein sequence ID" value="OSX66563.1"/>
    <property type="molecule type" value="Genomic_DNA"/>
</dbReference>
<dbReference type="OrthoDB" id="2507743at2759"/>
<sequence length="245" mass="27140">MAVGGESCEPSRGLQRSDGETDRGKQPESSPPPPYEQGEWVLPKPKPSSVPATPPVQVTPPTPRSRKSRHIAATSYMPIPPEFSFSAPDADPELDTDKGEDDQMSWIGDKLTSLIAEGQRALGKEVVVMSEAPEDEEDNGMDDWVEEDGGRAQSSHGGLPPYSSRHGLPLLSASPRRDRFDLSSSHATSYAQSIPGFPHRRGREVSVESDRFASTSFQEDESAWQTPELWEAMERVRQRYRREHA</sequence>
<organism evidence="2 3">
    <name type="scientific">Postia placenta MAD-698-R-SB12</name>
    <dbReference type="NCBI Taxonomy" id="670580"/>
    <lineage>
        <taxon>Eukaryota</taxon>
        <taxon>Fungi</taxon>
        <taxon>Dikarya</taxon>
        <taxon>Basidiomycota</taxon>
        <taxon>Agaricomycotina</taxon>
        <taxon>Agaricomycetes</taxon>
        <taxon>Polyporales</taxon>
        <taxon>Adustoporiaceae</taxon>
        <taxon>Rhodonia</taxon>
    </lineage>
</organism>
<gene>
    <name evidence="2" type="ORF">POSPLADRAFT_1132427</name>
</gene>
<protein>
    <submittedName>
        <fullName evidence="2">Uncharacterized protein</fullName>
    </submittedName>
</protein>
<dbReference type="RefSeq" id="XP_024343357.1">
    <property type="nucleotide sequence ID" value="XM_024484213.1"/>
</dbReference>
<feature type="compositionally biased region" description="Pro residues" evidence="1">
    <location>
        <begin position="44"/>
        <end position="63"/>
    </location>
</feature>
<feature type="compositionally biased region" description="Basic and acidic residues" evidence="1">
    <location>
        <begin position="15"/>
        <end position="26"/>
    </location>
</feature>
<keyword evidence="3" id="KW-1185">Reference proteome</keyword>
<evidence type="ECO:0000313" key="3">
    <source>
        <dbReference type="Proteomes" id="UP000194127"/>
    </source>
</evidence>
<evidence type="ECO:0000313" key="2">
    <source>
        <dbReference type="EMBL" id="OSX66563.1"/>
    </source>
</evidence>
<accession>A0A1X6NDW2</accession>
<dbReference type="Proteomes" id="UP000194127">
    <property type="component" value="Unassembled WGS sequence"/>
</dbReference>